<evidence type="ECO:0000313" key="1">
    <source>
        <dbReference type="EMBL" id="EKD44713.1"/>
    </source>
</evidence>
<organism evidence="1">
    <name type="scientific">uncultured bacterium</name>
    <name type="common">gcode 4</name>
    <dbReference type="NCBI Taxonomy" id="1234023"/>
    <lineage>
        <taxon>Bacteria</taxon>
        <taxon>environmental samples</taxon>
    </lineage>
</organism>
<protein>
    <submittedName>
        <fullName evidence="1">Uncharacterized protein</fullName>
    </submittedName>
</protein>
<gene>
    <name evidence="1" type="ORF">ACD_71C00032G0001</name>
</gene>
<dbReference type="EMBL" id="AMFJ01028763">
    <property type="protein sequence ID" value="EKD44713.1"/>
    <property type="molecule type" value="Genomic_DNA"/>
</dbReference>
<sequence>MEKILWWDTAILDNGNEPLGGTIGLIKNQINVIIQSITTFSQKIVAIGDYADFERMKNEINNFLISIFKDDLHWKSAGFILWFEQWNISKYQTEHDLDKVDLMRLLAFKNRFYTETLRQIVSLWKLDAILKLEEREDLLNMIESWVFSFL</sequence>
<accession>K1ZJY2</accession>
<feature type="non-terminal residue" evidence="1">
    <location>
        <position position="150"/>
    </location>
</feature>
<name>K1ZJY2_9BACT</name>
<reference evidence="1" key="1">
    <citation type="journal article" date="2012" name="Science">
        <title>Fermentation, hydrogen, and sulfur metabolism in multiple uncultivated bacterial phyla.</title>
        <authorList>
            <person name="Wrighton K.C."/>
            <person name="Thomas B.C."/>
            <person name="Sharon I."/>
            <person name="Miller C.S."/>
            <person name="Castelle C.J."/>
            <person name="VerBerkmoes N.C."/>
            <person name="Wilkins M.J."/>
            <person name="Hettich R.L."/>
            <person name="Lipton M.S."/>
            <person name="Williams K.H."/>
            <person name="Long P.E."/>
            <person name="Banfield J.F."/>
        </authorList>
    </citation>
    <scope>NUCLEOTIDE SEQUENCE [LARGE SCALE GENOMIC DNA]</scope>
</reference>
<proteinExistence type="predicted"/>
<dbReference type="AlphaFoldDB" id="K1ZJY2"/>
<comment type="caution">
    <text evidence="1">The sequence shown here is derived from an EMBL/GenBank/DDBJ whole genome shotgun (WGS) entry which is preliminary data.</text>
</comment>